<organism evidence="9">
    <name type="scientific">Corethron hystrix</name>
    <dbReference type="NCBI Taxonomy" id="216773"/>
    <lineage>
        <taxon>Eukaryota</taxon>
        <taxon>Sar</taxon>
        <taxon>Stramenopiles</taxon>
        <taxon>Ochrophyta</taxon>
        <taxon>Bacillariophyta</taxon>
        <taxon>Coscinodiscophyceae</taxon>
        <taxon>Corethrophycidae</taxon>
        <taxon>Corethrales</taxon>
        <taxon>Corethraceae</taxon>
        <taxon>Corethron</taxon>
    </lineage>
</organism>
<dbReference type="EMBL" id="HBFR01042372">
    <property type="protein sequence ID" value="CAD8903764.1"/>
    <property type="molecule type" value="Transcribed_RNA"/>
</dbReference>
<keyword evidence="8" id="KW-0472">Membrane</keyword>
<dbReference type="PRINTS" id="PR00385">
    <property type="entry name" value="P450"/>
</dbReference>
<dbReference type="GO" id="GO:0020037">
    <property type="term" value="F:heme binding"/>
    <property type="evidence" value="ECO:0007669"/>
    <property type="project" value="InterPro"/>
</dbReference>
<name>A0A6U5M9T4_9STRA</name>
<evidence type="ECO:0000256" key="7">
    <source>
        <dbReference type="PIRSR" id="PIRSR602401-1"/>
    </source>
</evidence>
<proteinExistence type="inferred from homology"/>
<dbReference type="PRINTS" id="PR00463">
    <property type="entry name" value="EP450I"/>
</dbReference>
<keyword evidence="3 7" id="KW-0479">Metal-binding</keyword>
<keyword evidence="8" id="KW-1133">Transmembrane helix</keyword>
<evidence type="ECO:0000256" key="3">
    <source>
        <dbReference type="ARBA" id="ARBA00022723"/>
    </source>
</evidence>
<keyword evidence="5 7" id="KW-0408">Iron</keyword>
<dbReference type="InterPro" id="IPR002401">
    <property type="entry name" value="Cyt_P450_E_grp-I"/>
</dbReference>
<evidence type="ECO:0000256" key="5">
    <source>
        <dbReference type="ARBA" id="ARBA00023004"/>
    </source>
</evidence>
<evidence type="ECO:0000256" key="8">
    <source>
        <dbReference type="SAM" id="Phobius"/>
    </source>
</evidence>
<comment type="similarity">
    <text evidence="1">Belongs to the cytochrome P450 family.</text>
</comment>
<dbReference type="InterPro" id="IPR001128">
    <property type="entry name" value="Cyt_P450"/>
</dbReference>
<evidence type="ECO:0000313" key="10">
    <source>
        <dbReference type="EMBL" id="CAD8903764.1"/>
    </source>
</evidence>
<keyword evidence="2 7" id="KW-0349">Heme</keyword>
<evidence type="ECO:0000256" key="4">
    <source>
        <dbReference type="ARBA" id="ARBA00023002"/>
    </source>
</evidence>
<dbReference type="EMBL" id="HBFR01042371">
    <property type="protein sequence ID" value="CAD8903763.1"/>
    <property type="molecule type" value="Transcribed_RNA"/>
</dbReference>
<dbReference type="Pfam" id="PF00067">
    <property type="entry name" value="p450"/>
    <property type="match status" value="1"/>
</dbReference>
<evidence type="ECO:0000256" key="6">
    <source>
        <dbReference type="ARBA" id="ARBA00023033"/>
    </source>
</evidence>
<dbReference type="Gene3D" id="1.10.630.10">
    <property type="entry name" value="Cytochrome P450"/>
    <property type="match status" value="1"/>
</dbReference>
<dbReference type="GO" id="GO:0016705">
    <property type="term" value="F:oxidoreductase activity, acting on paired donors, with incorporation or reduction of molecular oxygen"/>
    <property type="evidence" value="ECO:0007669"/>
    <property type="project" value="InterPro"/>
</dbReference>
<evidence type="ECO:0008006" key="11">
    <source>
        <dbReference type="Google" id="ProtNLM"/>
    </source>
</evidence>
<protein>
    <recommendedName>
        <fullName evidence="11">Cytochrome P450</fullName>
    </recommendedName>
</protein>
<feature type="transmembrane region" description="Helical" evidence="8">
    <location>
        <begin position="61"/>
        <end position="80"/>
    </location>
</feature>
<keyword evidence="4" id="KW-0560">Oxidoreductase</keyword>
<accession>A0A6U5M9T4</accession>
<dbReference type="GO" id="GO:0005506">
    <property type="term" value="F:iron ion binding"/>
    <property type="evidence" value="ECO:0007669"/>
    <property type="project" value="InterPro"/>
</dbReference>
<dbReference type="AlphaFoldDB" id="A0A6U5M9T4"/>
<dbReference type="PANTHER" id="PTHR24291:SF50">
    <property type="entry name" value="BIFUNCTIONAL ALBAFLAVENONE MONOOXYGENASE_TERPENE SYNTHASE"/>
    <property type="match status" value="1"/>
</dbReference>
<dbReference type="InterPro" id="IPR036396">
    <property type="entry name" value="Cyt_P450_sf"/>
</dbReference>
<feature type="binding site" description="axial binding residue" evidence="7">
    <location>
        <position position="522"/>
    </location>
    <ligand>
        <name>heme</name>
        <dbReference type="ChEBI" id="CHEBI:30413"/>
    </ligand>
    <ligandPart>
        <name>Fe</name>
        <dbReference type="ChEBI" id="CHEBI:18248"/>
    </ligandPart>
</feature>
<dbReference type="SUPFAM" id="SSF48264">
    <property type="entry name" value="Cytochrome P450"/>
    <property type="match status" value="1"/>
</dbReference>
<keyword evidence="8" id="KW-0812">Transmembrane</keyword>
<gene>
    <name evidence="9" type="ORF">CHYS00102_LOCUS30983</name>
    <name evidence="10" type="ORF">CHYS00102_LOCUS30984</name>
</gene>
<dbReference type="PANTHER" id="PTHR24291">
    <property type="entry name" value="CYTOCHROME P450 FAMILY 4"/>
    <property type="match status" value="1"/>
</dbReference>
<comment type="cofactor">
    <cofactor evidence="7">
        <name>heme</name>
        <dbReference type="ChEBI" id="CHEBI:30413"/>
    </cofactor>
</comment>
<dbReference type="InterPro" id="IPR050196">
    <property type="entry name" value="Cytochrome_P450_Monoox"/>
</dbReference>
<keyword evidence="6" id="KW-0503">Monooxygenase</keyword>
<reference evidence="9" key="1">
    <citation type="submission" date="2021-01" db="EMBL/GenBank/DDBJ databases">
        <authorList>
            <person name="Corre E."/>
            <person name="Pelletier E."/>
            <person name="Niang G."/>
            <person name="Scheremetjew M."/>
            <person name="Finn R."/>
            <person name="Kale V."/>
            <person name="Holt S."/>
            <person name="Cochrane G."/>
            <person name="Meng A."/>
            <person name="Brown T."/>
            <person name="Cohen L."/>
        </authorList>
    </citation>
    <scope>NUCLEOTIDE SEQUENCE</scope>
    <source>
        <strain evidence="9">308</strain>
    </source>
</reference>
<evidence type="ECO:0000256" key="2">
    <source>
        <dbReference type="ARBA" id="ARBA00022617"/>
    </source>
</evidence>
<evidence type="ECO:0000256" key="1">
    <source>
        <dbReference type="ARBA" id="ARBA00010617"/>
    </source>
</evidence>
<dbReference type="GO" id="GO:0004497">
    <property type="term" value="F:monooxygenase activity"/>
    <property type="evidence" value="ECO:0007669"/>
    <property type="project" value="UniProtKB-KW"/>
</dbReference>
<evidence type="ECO:0000313" key="9">
    <source>
        <dbReference type="EMBL" id="CAD8903763.1"/>
    </source>
</evidence>
<sequence>MQVAGDIFTGTVFFVTGTANATSSQNHHHHYHRPFVHHFAYMFNTLSGVKLSPDPDDDPRAAIFSVASLLLLLFLFLLLLRRTFRYLRMKSFLSTLPSVSPLRYPFLPFLGNLLDFTLAGLTPWDLMVRWHRVHGPIYRFILLGRDCVSVSSPAMLRQVLQTNVAGVKKDVDFAYKPFLSILGTGIVTSEGKEWLRQRLSVGKVLRHEILDDIPHITLRMVRRLCLTLDEAAASQSPVEISELLRHLTLQVISNAFLGLDPDESDGTFAIMYLPIVDEGNRRVWAPHRAYMVWTPAFWRHLAAVRRLNGYVSSLIMRRWEERRTSSIEGRRRKDVLDHVLNAYKDAYGEDRPLPISVLRQVRDEMKTFMLAGHETSAAMMTWVMYELIKINGSEMVHTITKEAEKVFTMGKDWCGGELDEAIAALPDRETLGKLCFSEGCLKEALRKYSVVPTVTRQIITGTAVGCHMLPPGTTVMIGIQSIHHDPTIWKDPESYQPSRFCNPSPPPKPYTFIPFIDGPRNCLGQYLALLESKMVLSLLFQRYEFGVPGEEENRSREGGDPRHLFMVPIIPKDDVNLTVRRRF</sequence>